<dbReference type="EMBL" id="FNEK01000125">
    <property type="protein sequence ID" value="SDL87471.1"/>
    <property type="molecule type" value="Genomic_DNA"/>
</dbReference>
<dbReference type="OrthoDB" id="5763339at2"/>
<dbReference type="Pfam" id="PF01464">
    <property type="entry name" value="SLT"/>
    <property type="match status" value="1"/>
</dbReference>
<dbReference type="SUPFAM" id="SSF53955">
    <property type="entry name" value="Lysozyme-like"/>
    <property type="match status" value="1"/>
</dbReference>
<evidence type="ECO:0000313" key="5">
    <source>
        <dbReference type="Proteomes" id="UP000199382"/>
    </source>
</evidence>
<protein>
    <submittedName>
        <fullName evidence="4">Transglycosylase SLT domain-containing protein</fullName>
    </submittedName>
</protein>
<feature type="chain" id="PRO_5011563627" evidence="2">
    <location>
        <begin position="25"/>
        <end position="229"/>
    </location>
</feature>
<comment type="similarity">
    <text evidence="1">Belongs to the virb1 family.</text>
</comment>
<accession>A0A1G9NM87</accession>
<dbReference type="InterPro" id="IPR008258">
    <property type="entry name" value="Transglycosylase_SLT_dom_1"/>
</dbReference>
<evidence type="ECO:0000256" key="2">
    <source>
        <dbReference type="SAM" id="SignalP"/>
    </source>
</evidence>
<feature type="domain" description="Transglycosylase SLT" evidence="3">
    <location>
        <begin position="97"/>
        <end position="172"/>
    </location>
</feature>
<organism evidence="4 5">
    <name type="scientific">Aliiruegeria lutimaris</name>
    <dbReference type="NCBI Taxonomy" id="571298"/>
    <lineage>
        <taxon>Bacteria</taxon>
        <taxon>Pseudomonadati</taxon>
        <taxon>Pseudomonadota</taxon>
        <taxon>Alphaproteobacteria</taxon>
        <taxon>Rhodobacterales</taxon>
        <taxon>Roseobacteraceae</taxon>
        <taxon>Aliiruegeria</taxon>
    </lineage>
</organism>
<gene>
    <name evidence="4" type="ORF">SAMN04488026_11254</name>
</gene>
<dbReference type="STRING" id="571298.SAMN04488026_11254"/>
<proteinExistence type="inferred from homology"/>
<keyword evidence="5" id="KW-1185">Reference proteome</keyword>
<keyword evidence="2" id="KW-0732">Signal</keyword>
<dbReference type="PROSITE" id="PS51257">
    <property type="entry name" value="PROKAR_LIPOPROTEIN"/>
    <property type="match status" value="1"/>
</dbReference>
<evidence type="ECO:0000313" key="4">
    <source>
        <dbReference type="EMBL" id="SDL87471.1"/>
    </source>
</evidence>
<dbReference type="RefSeq" id="WP_093164694.1">
    <property type="nucleotide sequence ID" value="NZ_FNEK01000125.1"/>
</dbReference>
<dbReference type="InterPro" id="IPR023346">
    <property type="entry name" value="Lysozyme-like_dom_sf"/>
</dbReference>
<dbReference type="Gene3D" id="1.10.530.10">
    <property type="match status" value="1"/>
</dbReference>
<evidence type="ECO:0000259" key="3">
    <source>
        <dbReference type="Pfam" id="PF01464"/>
    </source>
</evidence>
<feature type="signal peptide" evidence="2">
    <location>
        <begin position="1"/>
        <end position="24"/>
    </location>
</feature>
<name>A0A1G9NM87_9RHOB</name>
<dbReference type="AlphaFoldDB" id="A0A1G9NM87"/>
<dbReference type="Proteomes" id="UP000199382">
    <property type="component" value="Unassembled WGS sequence"/>
</dbReference>
<reference evidence="4 5" key="1">
    <citation type="submission" date="2016-10" db="EMBL/GenBank/DDBJ databases">
        <authorList>
            <person name="de Groot N.N."/>
        </authorList>
    </citation>
    <scope>NUCLEOTIDE SEQUENCE [LARGE SCALE GENOMIC DNA]</scope>
    <source>
        <strain evidence="4 5">DSM 25294</strain>
    </source>
</reference>
<sequence>MSNLIARIAKASVLVGALTLAACADVQQALGPDGEPTARASTKTPELDYAMRWDHQPNSDAWTATAVSALRTHGAVLPHMVPRDIEKWCPGYVNGSQEEREAFWVGLISALAKHESTWNPKAVGGGGAWFGLVQISPQTARGYNCAARSGEALKNGASNVSCAIRIMSRTVARDGVVSEGMRGVAADWGPFHSAKKRSDMIEWTRSQPFCQGKTEAKGPAALLKGLTKG</sequence>
<evidence type="ECO:0000256" key="1">
    <source>
        <dbReference type="ARBA" id="ARBA00009387"/>
    </source>
</evidence>